<protein>
    <submittedName>
        <fullName evidence="2">Pyrroloquinoline quinone (PQQ) biosynthesis protein C</fullName>
    </submittedName>
</protein>
<sequence>MTDAQLLVQQMHRDLEPVERKIRHHPYLRAVEERRLEPLHLQSFVGEQWWIISSDLRSIALLISRCERPDSQRFFNDVLQGESAALEAIPALAAALGMQLSDCAAYEPSPGAQAYSVYLAWLCLYGSDAEVAAALSVNFAAWGANCARMGQALQRQYGLRADDVVFFSQFAAAPQDVTPEALAVIDSGLQRGVEAKRIARAARMLQGYESMFWDTVLSIAER</sequence>
<dbReference type="InterPro" id="IPR016084">
    <property type="entry name" value="Haem_Oase-like_multi-hlx"/>
</dbReference>
<dbReference type="SUPFAM" id="SSF48613">
    <property type="entry name" value="Heme oxygenase-like"/>
    <property type="match status" value="1"/>
</dbReference>
<organism evidence="2">
    <name type="scientific">Candidatus Kentrum sp. LFY</name>
    <dbReference type="NCBI Taxonomy" id="2126342"/>
    <lineage>
        <taxon>Bacteria</taxon>
        <taxon>Pseudomonadati</taxon>
        <taxon>Pseudomonadota</taxon>
        <taxon>Gammaproteobacteria</taxon>
        <taxon>Candidatus Kentrum</taxon>
    </lineage>
</organism>
<dbReference type="Pfam" id="PF03070">
    <property type="entry name" value="TENA_THI-4"/>
    <property type="match status" value="1"/>
</dbReference>
<name>A0A450U4W1_9GAMM</name>
<dbReference type="Gene3D" id="1.20.910.10">
    <property type="entry name" value="Heme oxygenase-like"/>
    <property type="match status" value="1"/>
</dbReference>
<dbReference type="InterPro" id="IPR004305">
    <property type="entry name" value="Thiaminase-2/PQQC"/>
</dbReference>
<reference evidence="2" key="1">
    <citation type="submission" date="2019-02" db="EMBL/GenBank/DDBJ databases">
        <authorList>
            <person name="Gruber-Vodicka R. H."/>
            <person name="Seah K. B. B."/>
        </authorList>
    </citation>
    <scope>NUCLEOTIDE SEQUENCE</scope>
    <source>
        <strain evidence="3">BECK_M6</strain>
        <strain evidence="2">BECK_M7</strain>
    </source>
</reference>
<evidence type="ECO:0000313" key="2">
    <source>
        <dbReference type="EMBL" id="VFJ86002.1"/>
    </source>
</evidence>
<feature type="domain" description="Thiaminase-2/PQQC" evidence="1">
    <location>
        <begin position="12"/>
        <end position="216"/>
    </location>
</feature>
<dbReference type="EMBL" id="CAADFF010000001">
    <property type="protein sequence ID" value="VFJ86002.1"/>
    <property type="molecule type" value="Genomic_DNA"/>
</dbReference>
<accession>A0A450U4W1</accession>
<evidence type="ECO:0000313" key="3">
    <source>
        <dbReference type="EMBL" id="VFJ99079.1"/>
    </source>
</evidence>
<gene>
    <name evidence="3" type="ORF">BECKLFY1418A_GA0070994_109311</name>
    <name evidence="2" type="ORF">BECKLFY1418B_GA0070995_100135</name>
</gene>
<proteinExistence type="predicted"/>
<evidence type="ECO:0000259" key="1">
    <source>
        <dbReference type="Pfam" id="PF03070"/>
    </source>
</evidence>
<dbReference type="EMBL" id="CAADFH010000093">
    <property type="protein sequence ID" value="VFJ99079.1"/>
    <property type="molecule type" value="Genomic_DNA"/>
</dbReference>
<dbReference type="AlphaFoldDB" id="A0A450U4W1"/>